<evidence type="ECO:0000313" key="1">
    <source>
        <dbReference type="EMBL" id="PIB00991.1"/>
    </source>
</evidence>
<comment type="caution">
    <text evidence="1">The sequence shown here is derived from an EMBL/GenBank/DDBJ whole genome shotgun (WGS) entry which is preliminary data.</text>
</comment>
<reference evidence="1 2" key="1">
    <citation type="submission" date="2015-10" db="EMBL/GenBank/DDBJ databases">
        <title>The cercosporin biosynthetic gene cluster was horizontally transferred to several fungal lineages and shown to be expanded in Cercospora beticola based on microsynteny with recipient genomes.</title>
        <authorList>
            <person name="De Jonge R."/>
            <person name="Ebert M.K."/>
            <person name="Suttle J.C."/>
            <person name="Jurick Ii W.M."/>
            <person name="Secor G.A."/>
            <person name="Thomma B.P."/>
            <person name="Van De Peer Y."/>
            <person name="Bolton M.D."/>
        </authorList>
    </citation>
    <scope>NUCLEOTIDE SEQUENCE [LARGE SCALE GENOMIC DNA]</scope>
    <source>
        <strain evidence="1 2">09-40</strain>
    </source>
</reference>
<organism evidence="1 2">
    <name type="scientific">Cercospora beticola</name>
    <name type="common">Sugarbeet leaf spot fungus</name>
    <dbReference type="NCBI Taxonomy" id="122368"/>
    <lineage>
        <taxon>Eukaryota</taxon>
        <taxon>Fungi</taxon>
        <taxon>Dikarya</taxon>
        <taxon>Ascomycota</taxon>
        <taxon>Pezizomycotina</taxon>
        <taxon>Dothideomycetes</taxon>
        <taxon>Dothideomycetidae</taxon>
        <taxon>Mycosphaerellales</taxon>
        <taxon>Mycosphaerellaceae</taxon>
        <taxon>Cercospora</taxon>
    </lineage>
</organism>
<sequence length="182" mass="20245">MCGPLIVTCGCAPIVHKQNRATHYVVCEHLLVPCKNAGDRICKAGLGEIVDFQNPSTECAGKFSLLSFTCSCFCFSANLARRRRRAGWRLSDLESSSSGGERGGDRGEEKVILLFENNTDSTFTGERLLGRPLSIQPGRQGDLRGFAEEVRRGRLQGQREEFHRREDLPQGLVLRPLLSPQR</sequence>
<dbReference type="Proteomes" id="UP000230605">
    <property type="component" value="Chromosome 1"/>
</dbReference>
<evidence type="ECO:0000313" key="2">
    <source>
        <dbReference type="Proteomes" id="UP000230605"/>
    </source>
</evidence>
<dbReference type="OrthoDB" id="3623508at2759"/>
<dbReference type="AlphaFoldDB" id="A0A2G5I869"/>
<proteinExistence type="predicted"/>
<dbReference type="EMBL" id="LKMD01000100">
    <property type="protein sequence ID" value="PIB00991.1"/>
    <property type="molecule type" value="Genomic_DNA"/>
</dbReference>
<protein>
    <submittedName>
        <fullName evidence="1">Uncharacterized protein</fullName>
    </submittedName>
</protein>
<name>A0A2G5I869_CERBT</name>
<gene>
    <name evidence="1" type="ORF">CB0940_01577</name>
</gene>
<accession>A0A2G5I869</accession>